<proteinExistence type="predicted"/>
<feature type="transmembrane region" description="Helical" evidence="1">
    <location>
        <begin position="141"/>
        <end position="166"/>
    </location>
</feature>
<sequence length="174" mass="19681">MFSNKSAIKYNKKLHVWFGIIPAIIFLLVSITGILLIYGKSLSLVPKSQKGVKNEVSNSISMKQVEEISFKVNKKEILSAKDIKKIEFYPNRNVYRVRSKKGYDIQIDMSTGKVLSAEKNIGSILLALHTGSFFGEWFEKYIIAGSALSLVIVTITGMYLFIFPILKKKKLIIK</sequence>
<feature type="transmembrane region" description="Helical" evidence="1">
    <location>
        <begin position="16"/>
        <end position="38"/>
    </location>
</feature>
<evidence type="ECO:0000313" key="3">
    <source>
        <dbReference type="Proteomes" id="UP000473885"/>
    </source>
</evidence>
<organism evidence="2 3">
    <name type="scientific">Clostridium niameyense</name>
    <dbReference type="NCBI Taxonomy" id="1622073"/>
    <lineage>
        <taxon>Bacteria</taxon>
        <taxon>Bacillati</taxon>
        <taxon>Bacillota</taxon>
        <taxon>Clostridia</taxon>
        <taxon>Eubacteriales</taxon>
        <taxon>Clostridiaceae</taxon>
        <taxon>Clostridium</taxon>
    </lineage>
</organism>
<dbReference type="RefSeq" id="WP_163249114.1">
    <property type="nucleotide sequence ID" value="NZ_SXDP01000004.1"/>
</dbReference>
<keyword evidence="1" id="KW-0812">Transmembrane</keyword>
<dbReference type="InterPro" id="IPR032307">
    <property type="entry name" value="PepSY_TM-like_2"/>
</dbReference>
<accession>A0A6M0RBM2</accession>
<evidence type="ECO:0000256" key="1">
    <source>
        <dbReference type="SAM" id="Phobius"/>
    </source>
</evidence>
<dbReference type="InterPro" id="IPR005625">
    <property type="entry name" value="PepSY-ass_TM"/>
</dbReference>
<dbReference type="Pfam" id="PF03929">
    <property type="entry name" value="PepSY_TM"/>
    <property type="match status" value="1"/>
</dbReference>
<protein>
    <submittedName>
        <fullName evidence="2">PepSY domain-containing protein</fullName>
    </submittedName>
</protein>
<dbReference type="AlphaFoldDB" id="A0A6M0RBM2"/>
<comment type="caution">
    <text evidence="2">The sequence shown here is derived from an EMBL/GenBank/DDBJ whole genome shotgun (WGS) entry which is preliminary data.</text>
</comment>
<gene>
    <name evidence="2" type="ORF">FDF74_07005</name>
</gene>
<keyword evidence="1" id="KW-0472">Membrane</keyword>
<dbReference type="Proteomes" id="UP000473885">
    <property type="component" value="Unassembled WGS sequence"/>
</dbReference>
<name>A0A6M0RBM2_9CLOT</name>
<dbReference type="PANTHER" id="PTHR40115">
    <property type="entry name" value="INNER MEMBRANE PROTEIN WITH PEPSY TM HELIX"/>
    <property type="match status" value="1"/>
</dbReference>
<dbReference type="PANTHER" id="PTHR40115:SF1">
    <property type="entry name" value="INNER MEMBRANE PROTEIN WITH PEPSY TM HELIX"/>
    <property type="match status" value="1"/>
</dbReference>
<dbReference type="EMBL" id="SXDP01000004">
    <property type="protein sequence ID" value="NEZ46959.1"/>
    <property type="molecule type" value="Genomic_DNA"/>
</dbReference>
<evidence type="ECO:0000313" key="2">
    <source>
        <dbReference type="EMBL" id="NEZ46959.1"/>
    </source>
</evidence>
<keyword evidence="3" id="KW-1185">Reference proteome</keyword>
<keyword evidence="1" id="KW-1133">Transmembrane helix</keyword>
<reference evidence="2 3" key="1">
    <citation type="submission" date="2019-04" db="EMBL/GenBank/DDBJ databases">
        <title>Genome sequencing of Clostridium botulinum Groups I-IV and Clostridium butyricum.</title>
        <authorList>
            <person name="Brunt J."/>
            <person name="Van Vliet A.H.M."/>
            <person name="Stringer S.C."/>
            <person name="Carter A.T."/>
            <person name="Peck M.W."/>
        </authorList>
    </citation>
    <scope>NUCLEOTIDE SEQUENCE [LARGE SCALE GENOMIC DNA]</scope>
    <source>
        <strain evidence="2 3">IFR 18/094</strain>
    </source>
</reference>